<comment type="similarity">
    <text evidence="10">Belongs to the GTP-binding SRP family. FtsY subfamily.</text>
</comment>
<feature type="binding site" evidence="10">
    <location>
        <begin position="284"/>
        <end position="288"/>
    </location>
    <ligand>
        <name>GTP</name>
        <dbReference type="ChEBI" id="CHEBI:37565"/>
    </ligand>
</feature>
<dbReference type="OrthoDB" id="5289004at2"/>
<dbReference type="GO" id="GO:0003924">
    <property type="term" value="F:GTPase activity"/>
    <property type="evidence" value="ECO:0007669"/>
    <property type="project" value="UniProtKB-UniRule"/>
</dbReference>
<keyword evidence="4 10" id="KW-0378">Hydrolase</keyword>
<dbReference type="Pfam" id="PF00448">
    <property type="entry name" value="SRP54"/>
    <property type="match status" value="1"/>
</dbReference>
<dbReference type="NCBIfam" id="TIGR00064">
    <property type="entry name" value="ftsY"/>
    <property type="match status" value="1"/>
</dbReference>
<feature type="compositionally biased region" description="Low complexity" evidence="11">
    <location>
        <begin position="11"/>
        <end position="24"/>
    </location>
</feature>
<feature type="domain" description="SRP54-type proteins GTP-binding" evidence="12">
    <location>
        <begin position="369"/>
        <end position="382"/>
    </location>
</feature>
<dbReference type="RefSeq" id="WP_101537779.1">
    <property type="nucleotide sequence ID" value="NZ_MXAV01000033.1"/>
</dbReference>
<evidence type="ECO:0000259" key="12">
    <source>
        <dbReference type="PROSITE" id="PS00300"/>
    </source>
</evidence>
<dbReference type="InterPro" id="IPR013822">
    <property type="entry name" value="Signal_recog_particl_SRP54_hlx"/>
</dbReference>
<dbReference type="HAMAP" id="MF_00920">
    <property type="entry name" value="FtsY"/>
    <property type="match status" value="1"/>
</dbReference>
<comment type="subunit">
    <text evidence="10">Part of the signal recognition particle protein translocation system, which is composed of SRP and FtsY. SRP is a ribonucleoprotein composed of Ffh and a 4.5S RNA molecule.</text>
</comment>
<dbReference type="Gene3D" id="1.20.120.140">
    <property type="entry name" value="Signal recognition particle SRP54, nucleotide-binding domain"/>
    <property type="match status" value="1"/>
</dbReference>
<dbReference type="CDD" id="cd17874">
    <property type="entry name" value="FtsY"/>
    <property type="match status" value="1"/>
</dbReference>
<name>A0A2I1DLU6_9PROT</name>
<feature type="region of interest" description="Disordered" evidence="11">
    <location>
        <begin position="1"/>
        <end position="93"/>
    </location>
</feature>
<dbReference type="PANTHER" id="PTHR43134">
    <property type="entry name" value="SIGNAL RECOGNITION PARTICLE RECEPTOR SUBUNIT ALPHA"/>
    <property type="match status" value="1"/>
</dbReference>
<evidence type="ECO:0000313" key="13">
    <source>
        <dbReference type="EMBL" id="PKY10847.1"/>
    </source>
</evidence>
<feature type="compositionally biased region" description="Basic and acidic residues" evidence="11">
    <location>
        <begin position="37"/>
        <end position="53"/>
    </location>
</feature>
<dbReference type="InterPro" id="IPR036225">
    <property type="entry name" value="SRP/SRP_N"/>
</dbReference>
<feature type="binding site" evidence="10">
    <location>
        <begin position="348"/>
        <end position="351"/>
    </location>
    <ligand>
        <name>GTP</name>
        <dbReference type="ChEBI" id="CHEBI:37565"/>
    </ligand>
</feature>
<dbReference type="FunFam" id="1.20.120.140:FF:000002">
    <property type="entry name" value="Signal recognition particle receptor FtsY"/>
    <property type="match status" value="1"/>
</dbReference>
<evidence type="ECO:0000256" key="11">
    <source>
        <dbReference type="SAM" id="MobiDB-lite"/>
    </source>
</evidence>
<dbReference type="Gene3D" id="3.40.50.300">
    <property type="entry name" value="P-loop containing nucleotide triphosphate hydrolases"/>
    <property type="match status" value="1"/>
</dbReference>
<reference evidence="13 14" key="1">
    <citation type="submission" date="2017-03" db="EMBL/GenBank/DDBJ databases">
        <title>Draft genime sequence of the acidophilic sulfur-oxidizing bacterium Acidithiobacillus sp. SH, isolated from seawater.</title>
        <authorList>
            <person name="Sharmin S."/>
            <person name="Tokuhisa M."/>
            <person name="Kanao T."/>
            <person name="Kamimura K."/>
        </authorList>
    </citation>
    <scope>NUCLEOTIDE SEQUENCE [LARGE SCALE GENOMIC DNA]</scope>
    <source>
        <strain evidence="13 14">SH</strain>
    </source>
</reference>
<dbReference type="SMART" id="SM00963">
    <property type="entry name" value="SRP54_N"/>
    <property type="match status" value="1"/>
</dbReference>
<dbReference type="FunFam" id="3.40.50.300:FF:000053">
    <property type="entry name" value="Signal recognition particle receptor FtsY"/>
    <property type="match status" value="1"/>
</dbReference>
<comment type="subcellular location">
    <subcellularLocation>
        <location evidence="10">Cell membrane</location>
        <topology evidence="10">Peripheral membrane protein</topology>
        <orientation evidence="10">Cytoplasmic side</orientation>
    </subcellularLocation>
    <subcellularLocation>
        <location evidence="10">Cytoplasm</location>
    </subcellularLocation>
</comment>
<dbReference type="GO" id="GO:0005737">
    <property type="term" value="C:cytoplasm"/>
    <property type="evidence" value="ECO:0007669"/>
    <property type="project" value="UniProtKB-SubCell"/>
</dbReference>
<evidence type="ECO:0000256" key="1">
    <source>
        <dbReference type="ARBA" id="ARBA00022475"/>
    </source>
</evidence>
<evidence type="ECO:0000256" key="8">
    <source>
        <dbReference type="ARBA" id="ARBA00048027"/>
    </source>
</evidence>
<dbReference type="FunCoup" id="A0A2I1DLU6">
    <property type="interactions" value="548"/>
</dbReference>
<dbReference type="GO" id="GO:0005525">
    <property type="term" value="F:GTP binding"/>
    <property type="evidence" value="ECO:0007669"/>
    <property type="project" value="UniProtKB-UniRule"/>
</dbReference>
<dbReference type="PANTHER" id="PTHR43134:SF1">
    <property type="entry name" value="SIGNAL RECOGNITION PARTICLE RECEPTOR SUBUNIT ALPHA"/>
    <property type="match status" value="1"/>
</dbReference>
<gene>
    <name evidence="10" type="primary">ftsY</name>
    <name evidence="13" type="ORF">B1757_07795</name>
</gene>
<dbReference type="Proteomes" id="UP000234329">
    <property type="component" value="Unassembled WGS sequence"/>
</dbReference>
<evidence type="ECO:0000313" key="14">
    <source>
        <dbReference type="Proteomes" id="UP000234329"/>
    </source>
</evidence>
<proteinExistence type="inferred from homology"/>
<evidence type="ECO:0000256" key="7">
    <source>
        <dbReference type="ARBA" id="ARBA00023170"/>
    </source>
</evidence>
<comment type="caution">
    <text evidence="13">The sequence shown here is derived from an EMBL/GenBank/DDBJ whole genome shotgun (WGS) entry which is preliminary data.</text>
</comment>
<sequence>MVFNWFKRNKSPSPEELSEASETAATHRESEAPAEGHIPEVLEPETKSAETDKVAASPSDQLPELLPEDAAEKISQSSGGDDLSPPVADSAPPKSMFARLREGLSRSREQFTEGVGRLVLGKKVIDDELLEDLEALLLQADLGSAATLEIMSAVTEKVRRKELTDPAVLKKALRSALLDILQPRAETWAPEKGRTQVLMMVGINGAGKTTTTGKLAARWKAEGFSLVLAAGDTFRAAAVEQLQGWGQRVQVPVVAQGTGADSASVIFDAFTAARARDTDLLIADTAGRLHTQNHLMEELKKVKRVLGKQDPDAPHQVWLVLDAGTGQNALNQAQQFHEAIGLTGICITKLDGTAKGGVVAAIAKALPIPIRYIGMGEQVADLRPFDPESFVDALFAESKS</sequence>
<accession>A0A2I1DLU6</accession>
<evidence type="ECO:0000256" key="2">
    <source>
        <dbReference type="ARBA" id="ARBA00022490"/>
    </source>
</evidence>
<feature type="binding site" evidence="10">
    <location>
        <begin position="202"/>
        <end position="209"/>
    </location>
    <ligand>
        <name>GTP</name>
        <dbReference type="ChEBI" id="CHEBI:37565"/>
    </ligand>
</feature>
<evidence type="ECO:0000256" key="6">
    <source>
        <dbReference type="ARBA" id="ARBA00023136"/>
    </source>
</evidence>
<comment type="catalytic activity">
    <reaction evidence="8 10">
        <text>GTP + H2O = GDP + phosphate + H(+)</text>
        <dbReference type="Rhea" id="RHEA:19669"/>
        <dbReference type="ChEBI" id="CHEBI:15377"/>
        <dbReference type="ChEBI" id="CHEBI:15378"/>
        <dbReference type="ChEBI" id="CHEBI:37565"/>
        <dbReference type="ChEBI" id="CHEBI:43474"/>
        <dbReference type="ChEBI" id="CHEBI:58189"/>
        <dbReference type="EC" id="3.6.5.4"/>
    </reaction>
</comment>
<dbReference type="Pfam" id="PF02881">
    <property type="entry name" value="SRP54_N"/>
    <property type="match status" value="1"/>
</dbReference>
<evidence type="ECO:0000256" key="10">
    <source>
        <dbReference type="HAMAP-Rule" id="MF_00920"/>
    </source>
</evidence>
<dbReference type="SUPFAM" id="SSF52540">
    <property type="entry name" value="P-loop containing nucleoside triphosphate hydrolases"/>
    <property type="match status" value="1"/>
</dbReference>
<dbReference type="AlphaFoldDB" id="A0A2I1DLU6"/>
<dbReference type="SMART" id="SM00382">
    <property type="entry name" value="AAA"/>
    <property type="match status" value="1"/>
</dbReference>
<dbReference type="InterPro" id="IPR000897">
    <property type="entry name" value="SRP54_GTPase_dom"/>
</dbReference>
<dbReference type="SMART" id="SM00962">
    <property type="entry name" value="SRP54"/>
    <property type="match status" value="1"/>
</dbReference>
<dbReference type="GO" id="GO:0005047">
    <property type="term" value="F:signal recognition particle binding"/>
    <property type="evidence" value="ECO:0007669"/>
    <property type="project" value="TreeGrafter"/>
</dbReference>
<keyword evidence="5 10" id="KW-0342">GTP-binding</keyword>
<dbReference type="EC" id="3.6.5.4" evidence="10"/>
<evidence type="ECO:0000256" key="3">
    <source>
        <dbReference type="ARBA" id="ARBA00022741"/>
    </source>
</evidence>
<dbReference type="InterPro" id="IPR004390">
    <property type="entry name" value="SR_rcpt_FtsY"/>
</dbReference>
<comment type="function">
    <text evidence="9 10">Involved in targeting and insertion of nascent membrane proteins into the cytoplasmic membrane. Acts as a receptor for the complex formed by the signal recognition particle (SRP) and the ribosome-nascent chain (RNC). Interaction with SRP-RNC leads to the transfer of the RNC complex to the Sec translocase for insertion into the membrane, the hydrolysis of GTP by both Ffh and FtsY, and the dissociation of the SRP-FtsY complex into the individual components.</text>
</comment>
<evidence type="ECO:0000256" key="9">
    <source>
        <dbReference type="ARBA" id="ARBA00053570"/>
    </source>
</evidence>
<keyword evidence="1 10" id="KW-1003">Cell membrane</keyword>
<dbReference type="InterPro" id="IPR027417">
    <property type="entry name" value="P-loop_NTPase"/>
</dbReference>
<dbReference type="PROSITE" id="PS00300">
    <property type="entry name" value="SRP54"/>
    <property type="match status" value="1"/>
</dbReference>
<dbReference type="GO" id="GO:0005886">
    <property type="term" value="C:plasma membrane"/>
    <property type="evidence" value="ECO:0007669"/>
    <property type="project" value="UniProtKB-SubCell"/>
</dbReference>
<dbReference type="EMBL" id="MXAV01000033">
    <property type="protein sequence ID" value="PKY10847.1"/>
    <property type="molecule type" value="Genomic_DNA"/>
</dbReference>
<dbReference type="InParanoid" id="A0A2I1DLU6"/>
<keyword evidence="7 10" id="KW-0675">Receptor</keyword>
<dbReference type="SUPFAM" id="SSF47364">
    <property type="entry name" value="Domain of the SRP/SRP receptor G-proteins"/>
    <property type="match status" value="1"/>
</dbReference>
<keyword evidence="3 10" id="KW-0547">Nucleotide-binding</keyword>
<keyword evidence="14" id="KW-1185">Reference proteome</keyword>
<dbReference type="InterPro" id="IPR042101">
    <property type="entry name" value="SRP54_N_sf"/>
</dbReference>
<keyword evidence="6 10" id="KW-0472">Membrane</keyword>
<protein>
    <recommendedName>
        <fullName evidence="10">Signal recognition particle receptor FtsY</fullName>
        <shortName evidence="10">SRP receptor</shortName>
        <ecNumber evidence="10">3.6.5.4</ecNumber>
    </recommendedName>
</protein>
<dbReference type="GO" id="GO:0006614">
    <property type="term" value="P:SRP-dependent cotranslational protein targeting to membrane"/>
    <property type="evidence" value="ECO:0007669"/>
    <property type="project" value="InterPro"/>
</dbReference>
<dbReference type="InterPro" id="IPR003593">
    <property type="entry name" value="AAA+_ATPase"/>
</dbReference>
<keyword evidence="2 10" id="KW-0963">Cytoplasm</keyword>
<organism evidence="13 14">
    <name type="scientific">Acidithiobacillus marinus</name>
    <dbReference type="NCBI Taxonomy" id="187490"/>
    <lineage>
        <taxon>Bacteria</taxon>
        <taxon>Pseudomonadati</taxon>
        <taxon>Pseudomonadota</taxon>
        <taxon>Acidithiobacillia</taxon>
        <taxon>Acidithiobacillales</taxon>
        <taxon>Acidithiobacillaceae</taxon>
        <taxon>Acidithiobacillus</taxon>
    </lineage>
</organism>
<evidence type="ECO:0000256" key="5">
    <source>
        <dbReference type="ARBA" id="ARBA00023134"/>
    </source>
</evidence>
<evidence type="ECO:0000256" key="4">
    <source>
        <dbReference type="ARBA" id="ARBA00022801"/>
    </source>
</evidence>